<dbReference type="STRING" id="1817772.A2527_10495"/>
<proteinExistence type="predicted"/>
<feature type="domain" description="MobA-like NTP transferase" evidence="2">
    <location>
        <begin position="8"/>
        <end position="66"/>
    </location>
</feature>
<dbReference type="Pfam" id="PF12804">
    <property type="entry name" value="NTP_transf_3"/>
    <property type="match status" value="1"/>
</dbReference>
<evidence type="ECO:0000256" key="1">
    <source>
        <dbReference type="ARBA" id="ARBA00022842"/>
    </source>
</evidence>
<dbReference type="EMBL" id="MFNE01000001">
    <property type="protein sequence ID" value="OGG97294.1"/>
    <property type="molecule type" value="Genomic_DNA"/>
</dbReference>
<organism evidence="3 4">
    <name type="scientific">Candidatus Lambdaproteobacteria bacterium RIFOXYD2_FULL_50_16</name>
    <dbReference type="NCBI Taxonomy" id="1817772"/>
    <lineage>
        <taxon>Bacteria</taxon>
        <taxon>Pseudomonadati</taxon>
        <taxon>Pseudomonadota</taxon>
        <taxon>Candidatus Lambdaproteobacteria</taxon>
    </lineage>
</organism>
<dbReference type="SUPFAM" id="SSF53448">
    <property type="entry name" value="Nucleotide-diphospho-sugar transferases"/>
    <property type="match status" value="1"/>
</dbReference>
<protein>
    <recommendedName>
        <fullName evidence="2">MobA-like NTP transferase domain-containing protein</fullName>
    </recommendedName>
</protein>
<dbReference type="Proteomes" id="UP000178449">
    <property type="component" value="Unassembled WGS sequence"/>
</dbReference>
<comment type="caution">
    <text evidence="3">The sequence shown here is derived from an EMBL/GenBank/DDBJ whole genome shotgun (WGS) entry which is preliminary data.</text>
</comment>
<dbReference type="InterPro" id="IPR029044">
    <property type="entry name" value="Nucleotide-diphossugar_trans"/>
</dbReference>
<name>A0A1F6GGQ3_9PROT</name>
<evidence type="ECO:0000259" key="2">
    <source>
        <dbReference type="Pfam" id="PF12804"/>
    </source>
</evidence>
<evidence type="ECO:0000313" key="3">
    <source>
        <dbReference type="EMBL" id="OGG97294.1"/>
    </source>
</evidence>
<sequence>MNPGPQLLILAAGIGSRYGGTKQLGNFGPSGESLIEYALYDAAQAGFSKVCLVIRPELEEAFLSRLSPYQDLIEITYAHQTLAQQLGGFTPPKDRIKPWGTGQAVLCAKDEITQPFAVINADDFYGAKAYQIMGDWLRKRTPTEARYALLGYPLKNTLSPHGTVSRGICAQEDDQLVSLEEHTQIRYEQEQIYDFSQDHPRPLSHNTPVSMNFWGFTPLIFQTLELGFNHFLQTRGAELKSEYYITSPIDNLVKTNQAQITLLPCEEHWMGVTYPEDKLALETGLLELHQRRQYPKTLKPLIIPG</sequence>
<accession>A0A1F6GGQ3</accession>
<evidence type="ECO:0000313" key="4">
    <source>
        <dbReference type="Proteomes" id="UP000178449"/>
    </source>
</evidence>
<keyword evidence="1" id="KW-0460">Magnesium</keyword>
<dbReference type="InterPro" id="IPR025877">
    <property type="entry name" value="MobA-like_NTP_Trfase"/>
</dbReference>
<dbReference type="Gene3D" id="3.90.550.10">
    <property type="entry name" value="Spore Coat Polysaccharide Biosynthesis Protein SpsA, Chain A"/>
    <property type="match status" value="1"/>
</dbReference>
<dbReference type="GO" id="GO:0016779">
    <property type="term" value="F:nucleotidyltransferase activity"/>
    <property type="evidence" value="ECO:0007669"/>
    <property type="project" value="UniProtKB-ARBA"/>
</dbReference>
<gene>
    <name evidence="3" type="ORF">A2527_10495</name>
</gene>
<dbReference type="AlphaFoldDB" id="A0A1F6GGQ3"/>
<reference evidence="3 4" key="1">
    <citation type="journal article" date="2016" name="Nat. Commun.">
        <title>Thousands of microbial genomes shed light on interconnected biogeochemical processes in an aquifer system.</title>
        <authorList>
            <person name="Anantharaman K."/>
            <person name="Brown C.T."/>
            <person name="Hug L.A."/>
            <person name="Sharon I."/>
            <person name="Castelle C.J."/>
            <person name="Probst A.J."/>
            <person name="Thomas B.C."/>
            <person name="Singh A."/>
            <person name="Wilkins M.J."/>
            <person name="Karaoz U."/>
            <person name="Brodie E.L."/>
            <person name="Williams K.H."/>
            <person name="Hubbard S.S."/>
            <person name="Banfield J.F."/>
        </authorList>
    </citation>
    <scope>NUCLEOTIDE SEQUENCE [LARGE SCALE GENOMIC DNA]</scope>
</reference>